<dbReference type="VEuPathDB" id="ToxoDB:ETH_00008515"/>
<proteinExistence type="predicted"/>
<keyword evidence="3" id="KW-0949">S-adenosyl-L-methionine</keyword>
<dbReference type="EMBL" id="HG675758">
    <property type="protein sequence ID" value="CDJ43220.1"/>
    <property type="molecule type" value="Genomic_DNA"/>
</dbReference>
<evidence type="ECO:0000256" key="4">
    <source>
        <dbReference type="SAM" id="MobiDB-lite"/>
    </source>
</evidence>
<keyword evidence="2" id="KW-0808">Transferase</keyword>
<dbReference type="RefSeq" id="XP_013233970.1">
    <property type="nucleotide sequence ID" value="XM_013378516.1"/>
</dbReference>
<reference evidence="6" key="2">
    <citation type="submission" date="2013-10" db="EMBL/GenBank/DDBJ databases">
        <authorList>
            <person name="Aslett M."/>
        </authorList>
    </citation>
    <scope>NUCLEOTIDE SEQUENCE [LARGE SCALE GENOMIC DNA]</scope>
    <source>
        <strain evidence="6">Houghton</strain>
    </source>
</reference>
<feature type="region of interest" description="Disordered" evidence="4">
    <location>
        <begin position="41"/>
        <end position="68"/>
    </location>
</feature>
<evidence type="ECO:0000256" key="5">
    <source>
        <dbReference type="SAM" id="SignalP"/>
    </source>
</evidence>
<protein>
    <recommendedName>
        <fullName evidence="8">SET domain-containing protein</fullName>
    </recommendedName>
</protein>
<sequence length="677" mass="71301">MRLVSVYTLCWLLSNPHGSNSFKTAPSPTFWPSFQKEHLHSTSLSHNRVRRRPTPPPASAASTRSQPADGEANAAFLQLKEWLAANGGTLDVQGLALKSDFEAEPDSLACAASGAGRQRLFCLRRYRRNELIARVPPQLHFSCGALEAVAGFLLGELPAAAGGAAEKPLGLGETSAAKLRLAQLLALFQELQKAGLMPEASQASLSAKSPTQPPLLSGWGLYLRLLPPPCKSIPLFWTAEELRALEHPIGQAAIARLHGLSCTFALWGPALRRCLQALKPAALPQDSQLFQQLLEAFATVGARSLKFPSGDFAFVPLVDFCSHDAQNANSALRFAAPTGCSAGPAEAHAAAGGPPGAPPGAPLGAFSGDPSRAPTGAPTGAPEGAPTADSTGAPSGAPPADSTGAPSGAPPGDSTGAPSGAPPGALLGASGLSVELVAARDIAPGEEIKVSFGSFDNPTLLLNYGLLPAENPHEKVSIEFTPQRVYSALRAVGAEVLLLMNDFSFLGRIAVKELTKMGLALPRSTDVKTCGAPQVKYSPFVTVKEDLGPDERLLRAAKVITENAIFEDSAEGKSIGSSGPACASKRAMGFVVSFLQHAVFEQFSTTEEEDLKILRDKQIIKRGGKFGLDEIKQLTHGMEMAIRFRARRRSVLCRAIASIKQLMEEKSPTDLTEKNSI</sequence>
<dbReference type="OMA" id="MEMAIRF"/>
<evidence type="ECO:0000256" key="2">
    <source>
        <dbReference type="ARBA" id="ARBA00022679"/>
    </source>
</evidence>
<keyword evidence="1" id="KW-0489">Methyltransferase</keyword>
<dbReference type="SUPFAM" id="SSF82199">
    <property type="entry name" value="SET domain"/>
    <property type="match status" value="2"/>
</dbReference>
<feature type="chain" id="PRO_5005713791" description="SET domain-containing protein" evidence="5">
    <location>
        <begin position="22"/>
        <end position="677"/>
    </location>
</feature>
<dbReference type="GO" id="GO:0032259">
    <property type="term" value="P:methylation"/>
    <property type="evidence" value="ECO:0007669"/>
    <property type="project" value="UniProtKB-KW"/>
</dbReference>
<evidence type="ECO:0000313" key="7">
    <source>
        <dbReference type="Proteomes" id="UP000030747"/>
    </source>
</evidence>
<feature type="signal peptide" evidence="5">
    <location>
        <begin position="1"/>
        <end position="21"/>
    </location>
</feature>
<dbReference type="GO" id="GO:0016279">
    <property type="term" value="F:protein-lysine N-methyltransferase activity"/>
    <property type="evidence" value="ECO:0007669"/>
    <property type="project" value="TreeGrafter"/>
</dbReference>
<feature type="compositionally biased region" description="Low complexity" evidence="4">
    <location>
        <begin position="343"/>
        <end position="352"/>
    </location>
</feature>
<dbReference type="PANTHER" id="PTHR13271">
    <property type="entry name" value="UNCHARACTERIZED PUTATIVE METHYLTRANSFERASE"/>
    <property type="match status" value="1"/>
</dbReference>
<dbReference type="Gene3D" id="3.90.1410.10">
    <property type="entry name" value="set domain protein methyltransferase, domain 1"/>
    <property type="match status" value="1"/>
</dbReference>
<keyword evidence="7" id="KW-1185">Reference proteome</keyword>
<organism evidence="6 7">
    <name type="scientific">Eimeria tenella</name>
    <name type="common">Coccidian parasite</name>
    <dbReference type="NCBI Taxonomy" id="5802"/>
    <lineage>
        <taxon>Eukaryota</taxon>
        <taxon>Sar</taxon>
        <taxon>Alveolata</taxon>
        <taxon>Apicomplexa</taxon>
        <taxon>Conoidasida</taxon>
        <taxon>Coccidia</taxon>
        <taxon>Eucoccidiorida</taxon>
        <taxon>Eimeriorina</taxon>
        <taxon>Eimeriidae</taxon>
        <taxon>Eimeria</taxon>
    </lineage>
</organism>
<evidence type="ECO:0000256" key="3">
    <source>
        <dbReference type="ARBA" id="ARBA00022691"/>
    </source>
</evidence>
<dbReference type="SUPFAM" id="SSF81822">
    <property type="entry name" value="RuBisCo LSMT C-terminal, substrate-binding domain"/>
    <property type="match status" value="1"/>
</dbReference>
<evidence type="ECO:0008006" key="8">
    <source>
        <dbReference type="Google" id="ProtNLM"/>
    </source>
</evidence>
<dbReference type="InterPro" id="IPR046341">
    <property type="entry name" value="SET_dom_sf"/>
</dbReference>
<gene>
    <name evidence="6" type="ORF">ETH_00008515</name>
</gene>
<dbReference type="InterPro" id="IPR050600">
    <property type="entry name" value="SETD3_SETD6_MTase"/>
</dbReference>
<dbReference type="AlphaFoldDB" id="U6L5Z2"/>
<reference evidence="6" key="1">
    <citation type="submission" date="2013-10" db="EMBL/GenBank/DDBJ databases">
        <title>Genomic analysis of the causative agents of coccidiosis in chickens.</title>
        <authorList>
            <person name="Reid A.J."/>
            <person name="Blake D."/>
            <person name="Billington K."/>
            <person name="Browne H."/>
            <person name="Dunn M."/>
            <person name="Hung S."/>
            <person name="Kawahara F."/>
            <person name="Miranda-Saavedra D."/>
            <person name="Mourier T."/>
            <person name="Nagra H."/>
            <person name="Otto T.D."/>
            <person name="Rawlings N."/>
            <person name="Sanchez A."/>
            <person name="Sanders M."/>
            <person name="Subramaniam C."/>
            <person name="Tay Y."/>
            <person name="Dear P."/>
            <person name="Doerig C."/>
            <person name="Gruber A."/>
            <person name="Parkinson J."/>
            <person name="Shirley M."/>
            <person name="Wan K.L."/>
            <person name="Berriman M."/>
            <person name="Tomley F."/>
            <person name="Pain A."/>
        </authorList>
    </citation>
    <scope>NUCLEOTIDE SEQUENCE [LARGE SCALE GENOMIC DNA]</scope>
    <source>
        <strain evidence="6">Houghton</strain>
    </source>
</reference>
<dbReference type="VEuPathDB" id="ToxoDB:ETH2_1438600"/>
<dbReference type="Proteomes" id="UP000030747">
    <property type="component" value="Unassembled WGS sequence"/>
</dbReference>
<feature type="compositionally biased region" description="Low complexity" evidence="4">
    <location>
        <begin position="373"/>
        <end position="424"/>
    </location>
</feature>
<dbReference type="InterPro" id="IPR036464">
    <property type="entry name" value="Rubisco_LSMT_subst-bd_sf"/>
</dbReference>
<evidence type="ECO:0000313" key="6">
    <source>
        <dbReference type="EMBL" id="CDJ43220.1"/>
    </source>
</evidence>
<feature type="region of interest" description="Disordered" evidence="4">
    <location>
        <begin position="343"/>
        <end position="424"/>
    </location>
</feature>
<dbReference type="OrthoDB" id="341421at2759"/>
<dbReference type="GeneID" id="25250905"/>
<accession>U6L5Z2</accession>
<dbReference type="CDD" id="cd10527">
    <property type="entry name" value="SET_LSMT"/>
    <property type="match status" value="1"/>
</dbReference>
<evidence type="ECO:0000256" key="1">
    <source>
        <dbReference type="ARBA" id="ARBA00022603"/>
    </source>
</evidence>
<name>U6L5Z2_EIMTE</name>
<keyword evidence="5" id="KW-0732">Signal</keyword>